<protein>
    <submittedName>
        <fullName evidence="1">Uncharacterized protein</fullName>
    </submittedName>
</protein>
<accession>A0AAE0EYF1</accession>
<evidence type="ECO:0000313" key="1">
    <source>
        <dbReference type="EMBL" id="KAK3244777.1"/>
    </source>
</evidence>
<keyword evidence="2" id="KW-1185">Reference proteome</keyword>
<dbReference type="Proteomes" id="UP001190700">
    <property type="component" value="Unassembled WGS sequence"/>
</dbReference>
<dbReference type="InterPro" id="IPR007402">
    <property type="entry name" value="DUF455"/>
</dbReference>
<reference evidence="1 2" key="1">
    <citation type="journal article" date="2015" name="Genome Biol. Evol.">
        <title>Comparative Genomics of a Bacterivorous Green Alga Reveals Evolutionary Causalities and Consequences of Phago-Mixotrophic Mode of Nutrition.</title>
        <authorList>
            <person name="Burns J.A."/>
            <person name="Paasch A."/>
            <person name="Narechania A."/>
            <person name="Kim E."/>
        </authorList>
    </citation>
    <scope>NUCLEOTIDE SEQUENCE [LARGE SCALE GENOMIC DNA]</scope>
    <source>
        <strain evidence="1 2">PLY_AMNH</strain>
    </source>
</reference>
<dbReference type="PANTHER" id="PTHR42782">
    <property type="entry name" value="SI:CH73-314G15.3"/>
    <property type="match status" value="1"/>
</dbReference>
<dbReference type="EMBL" id="LGRX02031426">
    <property type="protein sequence ID" value="KAK3244777.1"/>
    <property type="molecule type" value="Genomic_DNA"/>
</dbReference>
<dbReference type="PANTHER" id="PTHR42782:SF4">
    <property type="entry name" value="DUF455 DOMAIN-CONTAINING PROTEIN"/>
    <property type="match status" value="1"/>
</dbReference>
<evidence type="ECO:0000313" key="2">
    <source>
        <dbReference type="Proteomes" id="UP001190700"/>
    </source>
</evidence>
<dbReference type="AlphaFoldDB" id="A0AAE0EYF1"/>
<comment type="caution">
    <text evidence="1">The sequence shown here is derived from an EMBL/GenBank/DDBJ whole genome shotgun (WGS) entry which is preliminary data.</text>
</comment>
<dbReference type="Pfam" id="PF04305">
    <property type="entry name" value="DUF455"/>
    <property type="match status" value="1"/>
</dbReference>
<name>A0AAE0EYF1_9CHLO</name>
<proteinExistence type="predicted"/>
<organism evidence="1 2">
    <name type="scientific">Cymbomonas tetramitiformis</name>
    <dbReference type="NCBI Taxonomy" id="36881"/>
    <lineage>
        <taxon>Eukaryota</taxon>
        <taxon>Viridiplantae</taxon>
        <taxon>Chlorophyta</taxon>
        <taxon>Pyramimonadophyceae</taxon>
        <taxon>Pyramimonadales</taxon>
        <taxon>Pyramimonadaceae</taxon>
        <taxon>Cymbomonas</taxon>
    </lineage>
</organism>
<gene>
    <name evidence="1" type="ORF">CYMTET_45627</name>
</gene>
<sequence length="361" mass="39044">MRVEGESEPPRQTGAEAVRVPMNNAEIKNAHSRRGSSLLNQHVNSEKNLIKPAVGRNLWGTAHALNRQPALSEPAGGSAVCAVPVAARDPIRFRPALVLALLARPPVSASLRRKFRASGWHQLNPRRLESAPCNLKSQRRSAALWVGLFACARVGSFLRHTLELAGPRSIAATAKRSASRVVLSSDEYLCERRALLAQAFAAAATPQPALPQVTSSHDHWEGLNEWRARGTDLRLGFGAHGPEPLPDAEGVHRELPADSLAGCGRAVLLTETPLEKAILTHATFAAFLEGRLTIGSAAAPDRPSRPANPVMVPAREVPHFKDSPLPLNAYLLHNLAHIELNAIDLAWDTVVRYSTLHPTLP</sequence>
<feature type="non-terminal residue" evidence="1">
    <location>
        <position position="361"/>
    </location>
</feature>